<dbReference type="Proteomes" id="UP000770661">
    <property type="component" value="Unassembled WGS sequence"/>
</dbReference>
<comment type="caution">
    <text evidence="2">The sequence shown here is derived from an EMBL/GenBank/DDBJ whole genome shotgun (WGS) entry which is preliminary data.</text>
</comment>
<keyword evidence="1" id="KW-1133">Transmembrane helix</keyword>
<evidence type="ECO:0000313" key="3">
    <source>
        <dbReference type="Proteomes" id="UP000770661"/>
    </source>
</evidence>
<accession>A0A8J5CXB9</accession>
<dbReference type="AlphaFoldDB" id="A0A8J5CXB9"/>
<gene>
    <name evidence="2" type="ORF">GWK47_040490</name>
</gene>
<reference evidence="2" key="1">
    <citation type="submission" date="2020-07" db="EMBL/GenBank/DDBJ databases">
        <title>The High-quality genome of the commercially important snow crab, Chionoecetes opilio.</title>
        <authorList>
            <person name="Jeong J.-H."/>
            <person name="Ryu S."/>
        </authorList>
    </citation>
    <scope>NUCLEOTIDE SEQUENCE</scope>
    <source>
        <strain evidence="2">MADBK_172401_WGS</strain>
        <tissue evidence="2">Digestive gland</tissue>
    </source>
</reference>
<organism evidence="2 3">
    <name type="scientific">Chionoecetes opilio</name>
    <name type="common">Atlantic snow crab</name>
    <name type="synonym">Cancer opilio</name>
    <dbReference type="NCBI Taxonomy" id="41210"/>
    <lineage>
        <taxon>Eukaryota</taxon>
        <taxon>Metazoa</taxon>
        <taxon>Ecdysozoa</taxon>
        <taxon>Arthropoda</taxon>
        <taxon>Crustacea</taxon>
        <taxon>Multicrustacea</taxon>
        <taxon>Malacostraca</taxon>
        <taxon>Eumalacostraca</taxon>
        <taxon>Eucarida</taxon>
        <taxon>Decapoda</taxon>
        <taxon>Pleocyemata</taxon>
        <taxon>Brachyura</taxon>
        <taxon>Eubrachyura</taxon>
        <taxon>Majoidea</taxon>
        <taxon>Majidae</taxon>
        <taxon>Chionoecetes</taxon>
    </lineage>
</organism>
<dbReference type="EMBL" id="JACEEZ010006865">
    <property type="protein sequence ID" value="KAG0724489.1"/>
    <property type="molecule type" value="Genomic_DNA"/>
</dbReference>
<keyword evidence="1" id="KW-0812">Transmembrane</keyword>
<protein>
    <submittedName>
        <fullName evidence="2">Uncharacterized protein</fullName>
    </submittedName>
</protein>
<proteinExistence type="predicted"/>
<keyword evidence="1" id="KW-0472">Membrane</keyword>
<name>A0A8J5CXB9_CHIOP</name>
<sequence>MMKSYDSEVSVAHATLQRKESHGIDVFEGFQKANSKVGWTPDKTVLIMRQFGRSRAGRRLAAALNCVSAMISYFFASAPFQLCQPSIGYRDLVQFQCPPSNVNFDKHSKVEVNR</sequence>
<keyword evidence="3" id="KW-1185">Reference proteome</keyword>
<feature type="transmembrane region" description="Helical" evidence="1">
    <location>
        <begin position="56"/>
        <end position="76"/>
    </location>
</feature>
<evidence type="ECO:0000313" key="2">
    <source>
        <dbReference type="EMBL" id="KAG0724489.1"/>
    </source>
</evidence>
<evidence type="ECO:0000256" key="1">
    <source>
        <dbReference type="SAM" id="Phobius"/>
    </source>
</evidence>